<feature type="compositionally biased region" description="Polar residues" evidence="1">
    <location>
        <begin position="63"/>
        <end position="79"/>
    </location>
</feature>
<feature type="compositionally biased region" description="Low complexity" evidence="1">
    <location>
        <begin position="22"/>
        <end position="35"/>
    </location>
</feature>
<feature type="compositionally biased region" description="Basic and acidic residues" evidence="1">
    <location>
        <begin position="12"/>
        <end position="21"/>
    </location>
</feature>
<reference evidence="2 3" key="1">
    <citation type="submission" date="2018-04" db="EMBL/GenBank/DDBJ databases">
        <authorList>
            <person name="Huttner S."/>
            <person name="Dainat J."/>
        </authorList>
    </citation>
    <scope>NUCLEOTIDE SEQUENCE [LARGE SCALE GENOMIC DNA]</scope>
</reference>
<gene>
    <name evidence="2" type="ORF">TT172_LOCUS6075</name>
</gene>
<evidence type="ECO:0000313" key="2">
    <source>
        <dbReference type="EMBL" id="SPQ23656.1"/>
    </source>
</evidence>
<dbReference type="EMBL" id="OUUZ01000011">
    <property type="protein sequence ID" value="SPQ23656.1"/>
    <property type="molecule type" value="Genomic_DNA"/>
</dbReference>
<dbReference type="Proteomes" id="UP000289323">
    <property type="component" value="Unassembled WGS sequence"/>
</dbReference>
<evidence type="ECO:0000313" key="3">
    <source>
        <dbReference type="Proteomes" id="UP000289323"/>
    </source>
</evidence>
<protein>
    <submittedName>
        <fullName evidence="2">9a96e283-99c3-484f-ad6d-5d315f560b47</fullName>
    </submittedName>
</protein>
<name>A0A446BME4_9PEZI</name>
<dbReference type="SUPFAM" id="SSF81995">
    <property type="entry name" value="beta-sandwich domain of Sec23/24"/>
    <property type="match status" value="1"/>
</dbReference>
<organism evidence="2 3">
    <name type="scientific">Thermothielavioides terrestris</name>
    <dbReference type="NCBI Taxonomy" id="2587410"/>
    <lineage>
        <taxon>Eukaryota</taxon>
        <taxon>Fungi</taxon>
        <taxon>Dikarya</taxon>
        <taxon>Ascomycota</taxon>
        <taxon>Pezizomycotina</taxon>
        <taxon>Sordariomycetes</taxon>
        <taxon>Sordariomycetidae</taxon>
        <taxon>Sordariales</taxon>
        <taxon>Chaetomiaceae</taxon>
        <taxon>Thermothielavioides</taxon>
    </lineage>
</organism>
<evidence type="ECO:0000256" key="1">
    <source>
        <dbReference type="SAM" id="MobiDB-lite"/>
    </source>
</evidence>
<dbReference type="AlphaFoldDB" id="A0A446BME4"/>
<feature type="region of interest" description="Disordered" evidence="1">
    <location>
        <begin position="60"/>
        <end position="79"/>
    </location>
</feature>
<proteinExistence type="predicted"/>
<feature type="region of interest" description="Disordered" evidence="1">
    <location>
        <begin position="1"/>
        <end position="53"/>
    </location>
</feature>
<sequence length="301" mass="30887">MAAEFHSGLEPTRQDFPEVRPEQPGYGYQQPYQRQHQQHQPHEQPYFQQAYDPAAAVPKPEQLSATPAPSSTYGGTTAASQLATEPESSKSVLTWSICGCSLLVFTRSCIIALLSAAVIGLAAATGVEAQRATSAASSLADLRAAATATAAAASASSTAASVIDDGCSKDPGSVDNTVYTAFSLLGALRFTRYCNKDAPHPPILSLFTADFDTCMDACAAYTKYVTPALSSSGSGNAAADAAANATCAVVSFIPAWTNKTTARAGGAPGNCYLKAGPQNASALTTPNIGVDCHAAVLTPAA</sequence>
<accession>A0A446BME4</accession>